<dbReference type="Proteomes" id="UP001055172">
    <property type="component" value="Unassembled WGS sequence"/>
</dbReference>
<feature type="compositionally biased region" description="Basic and acidic residues" evidence="1">
    <location>
        <begin position="301"/>
        <end position="311"/>
    </location>
</feature>
<name>A0AA37LZ98_9PEZI</name>
<protein>
    <submittedName>
        <fullName evidence="2">Uncharacterized protein</fullName>
    </submittedName>
</protein>
<evidence type="ECO:0000313" key="3">
    <source>
        <dbReference type="Proteomes" id="UP001055172"/>
    </source>
</evidence>
<proteinExistence type="predicted"/>
<feature type="compositionally biased region" description="Basic and acidic residues" evidence="1">
    <location>
        <begin position="173"/>
        <end position="188"/>
    </location>
</feature>
<organism evidence="2 3">
    <name type="scientific">Colletotrichum liriopes</name>
    <dbReference type="NCBI Taxonomy" id="708192"/>
    <lineage>
        <taxon>Eukaryota</taxon>
        <taxon>Fungi</taxon>
        <taxon>Dikarya</taxon>
        <taxon>Ascomycota</taxon>
        <taxon>Pezizomycotina</taxon>
        <taxon>Sordariomycetes</taxon>
        <taxon>Hypocreomycetidae</taxon>
        <taxon>Glomerellales</taxon>
        <taxon>Glomerellaceae</taxon>
        <taxon>Colletotrichum</taxon>
        <taxon>Colletotrichum spaethianum species complex</taxon>
    </lineage>
</organism>
<dbReference type="AlphaFoldDB" id="A0AA37LZ98"/>
<keyword evidence="3" id="KW-1185">Reference proteome</keyword>
<sequence length="323" mass="35008">MSVGRRPKGQGVDRALRSRQIWRYSEHIRGTDEQQPYLAVLEECDPGLRLLEHLGWRVETGAESGAQEEEEEEEPWLASWTLRKGAATAWLRINLGKWRKEYDRAREGGLVVKNSKPATVGDNGPYAAAAPPREDPGLAVVEGTHAAAVAADNIPPRVGSPVTVDDGGGDENDSGKAKDVDTSKRKTLDGVGMRAGGDIHGPKRTALGQPVSTEAIAVLPIRVSPGQPLDPNRETRLPTGSVLPGLWTPSHVPPQGRAMAIAEDGGAHSSYRGQALSMTEEERRGFLTWYKHVWKARDAEGHTIEGGEGARARRAASHWRRGS</sequence>
<feature type="region of interest" description="Disordered" evidence="1">
    <location>
        <begin position="151"/>
        <end position="206"/>
    </location>
</feature>
<accession>A0AA37LZ98</accession>
<dbReference type="EMBL" id="BPPX01000040">
    <property type="protein sequence ID" value="GJC89366.1"/>
    <property type="molecule type" value="Genomic_DNA"/>
</dbReference>
<reference evidence="2 3" key="1">
    <citation type="submission" date="2021-07" db="EMBL/GenBank/DDBJ databases">
        <title>Genome data of Colletotrichum spaethianum.</title>
        <authorList>
            <person name="Utami Y.D."/>
            <person name="Hiruma K."/>
        </authorList>
    </citation>
    <scope>NUCLEOTIDE SEQUENCE [LARGE SCALE GENOMIC DNA]</scope>
    <source>
        <strain evidence="2 3">MAFF 242679</strain>
    </source>
</reference>
<evidence type="ECO:0000313" key="2">
    <source>
        <dbReference type="EMBL" id="GJC89366.1"/>
    </source>
</evidence>
<gene>
    <name evidence="2" type="ORF">ColLi_12204</name>
</gene>
<feature type="region of interest" description="Disordered" evidence="1">
    <location>
        <begin position="301"/>
        <end position="323"/>
    </location>
</feature>
<comment type="caution">
    <text evidence="2">The sequence shown here is derived from an EMBL/GenBank/DDBJ whole genome shotgun (WGS) entry which is preliminary data.</text>
</comment>
<evidence type="ECO:0000256" key="1">
    <source>
        <dbReference type="SAM" id="MobiDB-lite"/>
    </source>
</evidence>
<feature type="compositionally biased region" description="Basic residues" evidence="1">
    <location>
        <begin position="312"/>
        <end position="323"/>
    </location>
</feature>